<evidence type="ECO:0000256" key="10">
    <source>
        <dbReference type="ARBA" id="ARBA00023288"/>
    </source>
</evidence>
<dbReference type="Gene3D" id="3.90.810.10">
    <property type="entry name" value="CRIB domain"/>
    <property type="match status" value="1"/>
</dbReference>
<dbReference type="GO" id="GO:0008360">
    <property type="term" value="P:regulation of cell shape"/>
    <property type="evidence" value="ECO:0007669"/>
    <property type="project" value="UniProtKB-KW"/>
</dbReference>
<reference evidence="12" key="1">
    <citation type="submission" date="2023-03" db="EMBL/GenBank/DDBJ databases">
        <title>Electrophorus voltai genome.</title>
        <authorList>
            <person name="Bian C."/>
        </authorList>
    </citation>
    <scope>NUCLEOTIDE SEQUENCE</scope>
    <source>
        <strain evidence="12">CB-2022</strain>
        <tissue evidence="12">Muscle</tissue>
    </source>
</reference>
<keyword evidence="7" id="KW-0472">Membrane</keyword>
<comment type="caution">
    <text evidence="12">The sequence shown here is derived from an EMBL/GenBank/DDBJ whole genome shotgun (WGS) entry which is preliminary data.</text>
</comment>
<dbReference type="GO" id="GO:0035023">
    <property type="term" value="P:regulation of Rho protein signal transduction"/>
    <property type="evidence" value="ECO:0007669"/>
    <property type="project" value="InterPro"/>
</dbReference>
<evidence type="ECO:0000256" key="1">
    <source>
        <dbReference type="ARBA" id="ARBA00004193"/>
    </source>
</evidence>
<evidence type="ECO:0000256" key="6">
    <source>
        <dbReference type="ARBA" id="ARBA00022960"/>
    </source>
</evidence>
<dbReference type="GO" id="GO:0005856">
    <property type="term" value="C:cytoskeleton"/>
    <property type="evidence" value="ECO:0007669"/>
    <property type="project" value="UniProtKB-SubCell"/>
</dbReference>
<dbReference type="InterPro" id="IPR000095">
    <property type="entry name" value="CRIB_dom"/>
</dbReference>
<evidence type="ECO:0000256" key="8">
    <source>
        <dbReference type="ARBA" id="ARBA00023139"/>
    </source>
</evidence>
<name>A0AAD9E0A6_9TELE</name>
<evidence type="ECO:0000259" key="11">
    <source>
        <dbReference type="PROSITE" id="PS50108"/>
    </source>
</evidence>
<keyword evidence="10" id="KW-0449">Lipoprotein</keyword>
<evidence type="ECO:0000256" key="9">
    <source>
        <dbReference type="ARBA" id="ARBA00023212"/>
    </source>
</evidence>
<feature type="non-terminal residue" evidence="12">
    <location>
        <position position="1"/>
    </location>
</feature>
<dbReference type="FunFam" id="3.90.810.10:FF:000004">
    <property type="entry name" value="CDC42 small effector protein 2"/>
    <property type="match status" value="1"/>
</dbReference>
<evidence type="ECO:0000313" key="13">
    <source>
        <dbReference type="Proteomes" id="UP001239994"/>
    </source>
</evidence>
<keyword evidence="8" id="KW-0564">Palmitate</keyword>
<protein>
    <recommendedName>
        <fullName evidence="11">CRIB domain-containing protein</fullName>
    </recommendedName>
</protein>
<keyword evidence="4" id="KW-1003">Cell membrane</keyword>
<comment type="similarity">
    <text evidence="3">Belongs to the CDC42SE/SPEC family.</text>
</comment>
<evidence type="ECO:0000256" key="2">
    <source>
        <dbReference type="ARBA" id="ARBA00004245"/>
    </source>
</evidence>
<keyword evidence="6" id="KW-0133">Cell shape</keyword>
<organism evidence="12 13">
    <name type="scientific">Electrophorus voltai</name>
    <dbReference type="NCBI Taxonomy" id="2609070"/>
    <lineage>
        <taxon>Eukaryota</taxon>
        <taxon>Metazoa</taxon>
        <taxon>Chordata</taxon>
        <taxon>Craniata</taxon>
        <taxon>Vertebrata</taxon>
        <taxon>Euteleostomi</taxon>
        <taxon>Actinopterygii</taxon>
        <taxon>Neopterygii</taxon>
        <taxon>Teleostei</taxon>
        <taxon>Ostariophysi</taxon>
        <taxon>Gymnotiformes</taxon>
        <taxon>Gymnotoidei</taxon>
        <taxon>Gymnotidae</taxon>
        <taxon>Electrophorus</taxon>
    </lineage>
</organism>
<evidence type="ECO:0000256" key="3">
    <source>
        <dbReference type="ARBA" id="ARBA00005720"/>
    </source>
</evidence>
<evidence type="ECO:0000256" key="4">
    <source>
        <dbReference type="ARBA" id="ARBA00022475"/>
    </source>
</evidence>
<keyword evidence="5" id="KW-0963">Cytoplasm</keyword>
<dbReference type="GO" id="GO:0005886">
    <property type="term" value="C:plasma membrane"/>
    <property type="evidence" value="ECO:0007669"/>
    <property type="project" value="UniProtKB-SubCell"/>
</dbReference>
<dbReference type="Pfam" id="PF00786">
    <property type="entry name" value="PBD"/>
    <property type="match status" value="1"/>
</dbReference>
<dbReference type="PANTHER" id="PTHR13502">
    <property type="entry name" value="CDC42 SMALL EFFECTOR PROTEIN HOMOLOG"/>
    <property type="match status" value="1"/>
</dbReference>
<dbReference type="EMBL" id="JAROKS010000010">
    <property type="protein sequence ID" value="KAK1800551.1"/>
    <property type="molecule type" value="Genomic_DNA"/>
</dbReference>
<feature type="domain" description="CRIB" evidence="11">
    <location>
        <begin position="200"/>
        <end position="213"/>
    </location>
</feature>
<comment type="subcellular location">
    <subcellularLocation>
        <location evidence="1">Cell membrane</location>
        <topology evidence="1">Lipid-anchor</topology>
    </subcellularLocation>
    <subcellularLocation>
        <location evidence="2">Cytoplasm</location>
        <location evidence="2">Cytoskeleton</location>
    </subcellularLocation>
</comment>
<keyword evidence="9" id="KW-0206">Cytoskeleton</keyword>
<dbReference type="InterPro" id="IPR036936">
    <property type="entry name" value="CRIB_dom_sf"/>
</dbReference>
<dbReference type="InterPro" id="IPR039056">
    <property type="entry name" value="SPEC"/>
</dbReference>
<evidence type="ECO:0000256" key="5">
    <source>
        <dbReference type="ARBA" id="ARBA00022490"/>
    </source>
</evidence>
<dbReference type="AlphaFoldDB" id="A0AAD9E0A6"/>
<evidence type="ECO:0000313" key="12">
    <source>
        <dbReference type="EMBL" id="KAK1800551.1"/>
    </source>
</evidence>
<dbReference type="PROSITE" id="PS50108">
    <property type="entry name" value="CRIB"/>
    <property type="match status" value="1"/>
</dbReference>
<keyword evidence="13" id="KW-1185">Reference proteome</keyword>
<gene>
    <name evidence="12" type="ORF">P4O66_005768</name>
</gene>
<dbReference type="Proteomes" id="UP001239994">
    <property type="component" value="Unassembled WGS sequence"/>
</dbReference>
<dbReference type="GO" id="GO:0034551">
    <property type="term" value="P:mitochondrial respiratory chain complex III assembly"/>
    <property type="evidence" value="ECO:0007669"/>
    <property type="project" value="InterPro"/>
</dbReference>
<dbReference type="InterPro" id="IPR045298">
    <property type="entry name" value="Complex1_LYR_LYRM7"/>
</dbReference>
<dbReference type="PANTHER" id="PTHR13502:SF4">
    <property type="entry name" value="CDC42 SMALL EFFECTOR PROTEIN 2"/>
    <property type="match status" value="1"/>
</dbReference>
<evidence type="ECO:0000256" key="7">
    <source>
        <dbReference type="ARBA" id="ARBA00023136"/>
    </source>
</evidence>
<dbReference type="CDD" id="cd00132">
    <property type="entry name" value="CRIB"/>
    <property type="match status" value="1"/>
</dbReference>
<proteinExistence type="inferred from homology"/>
<dbReference type="GO" id="GO:0031267">
    <property type="term" value="F:small GTPase binding"/>
    <property type="evidence" value="ECO:0007669"/>
    <property type="project" value="InterPro"/>
</dbReference>
<dbReference type="GO" id="GO:0005739">
    <property type="term" value="C:mitochondrion"/>
    <property type="evidence" value="ECO:0007669"/>
    <property type="project" value="GOC"/>
</dbReference>
<sequence length="235" mass="26720">MGTRLKVLQTFKALHRTRMNVFKEDDIALTAARLKINEEFKKNKNEISEENIQQMIKMGKAVETVLRENVLQAEHVGENKLGGNRCMLSKRCRKTAQAQVNTLNLPQERKSGTALTTKDTFKSDCLTCKVSKVFWKRSSQQVRGLCVSLPVRPTWPLLTQHWHTGTLQLLAMSEFWLCFNCCIAEQPQPKRRRRIDRSMIGEPTNFVHTAHVGSGDLFSGMDSVSLTGEANFDLP</sequence>
<dbReference type="CDD" id="cd20267">
    <property type="entry name" value="Complex1_LYR_LYRM7"/>
    <property type="match status" value="1"/>
</dbReference>
<accession>A0AAD9E0A6</accession>